<evidence type="ECO:0000259" key="7">
    <source>
        <dbReference type="SMART" id="SM00644"/>
    </source>
</evidence>
<dbReference type="InterPro" id="IPR036505">
    <property type="entry name" value="Amidase/PGRP_sf"/>
</dbReference>
<dbReference type="GO" id="GO:0009253">
    <property type="term" value="P:peptidoglycan catabolic process"/>
    <property type="evidence" value="ECO:0007669"/>
    <property type="project" value="InterPro"/>
</dbReference>
<dbReference type="Gene3D" id="3.40.80.10">
    <property type="entry name" value="Peptidoglycan recognition protein-like"/>
    <property type="match status" value="1"/>
</dbReference>
<evidence type="ECO:0000256" key="2">
    <source>
        <dbReference type="ARBA" id="ARBA00011901"/>
    </source>
</evidence>
<dbReference type="InterPro" id="IPR051206">
    <property type="entry name" value="NAMLAA_amidase_2"/>
</dbReference>
<sequence length="636" mass="68165">MPRIPAVMATAASVALLLPLAGTAPAATPQTSDRQQQYAAAAAEFGVPAQVLLGVSYMESQWNTYAGTPSVAAGYGPMHLTDFATADTVKSTEFDQSDARGDDSRPTLHPAPAPAGVPAAALQTVQQAAQLAGTTAAAVRSDPAQNIRAGAALLSSYQKQLHPQGDSIGDWYAAVAKYSGATDEGSARDFADEVFETIQQGETRTTDDGQLVTLSPDAVQANTGQLADLHLTPTSSNGAECPARLACELDPAAYAQYGPGPDDYGNHDTSDRPATQKIDYIVIHDTEGSWDTTLKLIQDPTYVSWNYTIRSQDGHVDQHVLAKDVAWHAGNWYINSRSIGIEHEGFLAQSGWYTEAMYRSSAKLVRYLAAKYQIPLNRQHILGHDNVPGITGPYIPGQHTDPGPYWDWDHYFDLLGAPRFPSLPIPAFGMLTVRPDMASNNVPFTGCTTAGTPCPARGSSEVILHSQPSDDSPLLGDIGLHPGGTPQTMDVNDVGSRVATGQQYAIADRQGDWVAIWYLGQKGWFHARDAVFAAGFVVTPKDGKASVPVYGRAYPEASAYPVGATPQPIVPQPYTLSAGQFYVFGGVAPAEYLPTVYDPTGTKNKPVVGKLRYYEIQYGHRVEFVNADDVRLVPAL</sequence>
<feature type="chain" id="PRO_5017586333" description="N-acetylmuramoyl-L-alanine amidase" evidence="6">
    <location>
        <begin position="27"/>
        <end position="636"/>
    </location>
</feature>
<evidence type="ECO:0000313" key="9">
    <source>
        <dbReference type="Proteomes" id="UP000256269"/>
    </source>
</evidence>
<feature type="domain" description="N-acetylmuramoyl-L-alanine amidase" evidence="7">
    <location>
        <begin position="264"/>
        <end position="403"/>
    </location>
</feature>
<keyword evidence="3" id="KW-0378">Hydrolase</keyword>
<dbReference type="OrthoDB" id="66275at2"/>
<feature type="region of interest" description="Disordered" evidence="5">
    <location>
        <begin position="92"/>
        <end position="115"/>
    </location>
</feature>
<feature type="signal peptide" evidence="6">
    <location>
        <begin position="1"/>
        <end position="26"/>
    </location>
</feature>
<dbReference type="PANTHER" id="PTHR30417:SF1">
    <property type="entry name" value="N-ACETYLMURAMOYL-L-ALANINE AMIDASE AMID"/>
    <property type="match status" value="1"/>
</dbReference>
<dbReference type="EC" id="3.5.1.28" evidence="2"/>
<dbReference type="InterPro" id="IPR023346">
    <property type="entry name" value="Lysozyme-like_dom_sf"/>
</dbReference>
<name>A0A3E0HB69_9PSEU</name>
<evidence type="ECO:0000313" key="8">
    <source>
        <dbReference type="EMBL" id="REH41262.1"/>
    </source>
</evidence>
<dbReference type="PANTHER" id="PTHR30417">
    <property type="entry name" value="N-ACETYLMURAMOYL-L-ALANINE AMIDASE AMID"/>
    <property type="match status" value="1"/>
</dbReference>
<gene>
    <name evidence="8" type="ORF">BCF44_112346</name>
</gene>
<dbReference type="AlphaFoldDB" id="A0A3E0HB69"/>
<dbReference type="CDD" id="cd06583">
    <property type="entry name" value="PGRP"/>
    <property type="match status" value="1"/>
</dbReference>
<dbReference type="RefSeq" id="WP_116178416.1">
    <property type="nucleotide sequence ID" value="NZ_CP144375.1"/>
</dbReference>
<keyword evidence="9" id="KW-1185">Reference proteome</keyword>
<evidence type="ECO:0000256" key="1">
    <source>
        <dbReference type="ARBA" id="ARBA00001561"/>
    </source>
</evidence>
<feature type="compositionally biased region" description="Basic and acidic residues" evidence="5">
    <location>
        <begin position="92"/>
        <end position="106"/>
    </location>
</feature>
<dbReference type="SMART" id="SM00644">
    <property type="entry name" value="Ami_2"/>
    <property type="match status" value="1"/>
</dbReference>
<accession>A0A3E0HB69</accession>
<dbReference type="EMBL" id="QUNO01000012">
    <property type="protein sequence ID" value="REH41262.1"/>
    <property type="molecule type" value="Genomic_DNA"/>
</dbReference>
<evidence type="ECO:0000256" key="6">
    <source>
        <dbReference type="SAM" id="SignalP"/>
    </source>
</evidence>
<dbReference type="FunFam" id="3.40.80.10:FF:000006">
    <property type="entry name" value="N-acetylmuramoyl-L-alanine amidase"/>
    <property type="match status" value="1"/>
</dbReference>
<dbReference type="SUPFAM" id="SSF55846">
    <property type="entry name" value="N-acetylmuramoyl-L-alanine amidase-like"/>
    <property type="match status" value="1"/>
</dbReference>
<keyword evidence="6" id="KW-0732">Signal</keyword>
<comment type="catalytic activity">
    <reaction evidence="1">
        <text>Hydrolyzes the link between N-acetylmuramoyl residues and L-amino acid residues in certain cell-wall glycopeptides.</text>
        <dbReference type="EC" id="3.5.1.28"/>
    </reaction>
</comment>
<evidence type="ECO:0000256" key="4">
    <source>
        <dbReference type="ARBA" id="ARBA00023316"/>
    </source>
</evidence>
<dbReference type="InterPro" id="IPR002502">
    <property type="entry name" value="Amidase_domain"/>
</dbReference>
<organism evidence="8 9">
    <name type="scientific">Kutzneria buriramensis</name>
    <dbReference type="NCBI Taxonomy" id="1045776"/>
    <lineage>
        <taxon>Bacteria</taxon>
        <taxon>Bacillati</taxon>
        <taxon>Actinomycetota</taxon>
        <taxon>Actinomycetes</taxon>
        <taxon>Pseudonocardiales</taxon>
        <taxon>Pseudonocardiaceae</taxon>
        <taxon>Kutzneria</taxon>
    </lineage>
</organism>
<dbReference type="Proteomes" id="UP000256269">
    <property type="component" value="Unassembled WGS sequence"/>
</dbReference>
<dbReference type="Gene3D" id="1.10.530.10">
    <property type="match status" value="1"/>
</dbReference>
<comment type="caution">
    <text evidence="8">The sequence shown here is derived from an EMBL/GenBank/DDBJ whole genome shotgun (WGS) entry which is preliminary data.</text>
</comment>
<evidence type="ECO:0000256" key="5">
    <source>
        <dbReference type="SAM" id="MobiDB-lite"/>
    </source>
</evidence>
<reference evidence="8 9" key="1">
    <citation type="submission" date="2018-08" db="EMBL/GenBank/DDBJ databases">
        <title>Genomic Encyclopedia of Archaeal and Bacterial Type Strains, Phase II (KMG-II): from individual species to whole genera.</title>
        <authorList>
            <person name="Goeker M."/>
        </authorList>
    </citation>
    <scope>NUCLEOTIDE SEQUENCE [LARGE SCALE GENOMIC DNA]</scope>
    <source>
        <strain evidence="8 9">DSM 45791</strain>
    </source>
</reference>
<dbReference type="SUPFAM" id="SSF53955">
    <property type="entry name" value="Lysozyme-like"/>
    <property type="match status" value="1"/>
</dbReference>
<dbReference type="GO" id="GO:0071555">
    <property type="term" value="P:cell wall organization"/>
    <property type="evidence" value="ECO:0007669"/>
    <property type="project" value="UniProtKB-KW"/>
</dbReference>
<proteinExistence type="predicted"/>
<dbReference type="Pfam" id="PF01510">
    <property type="entry name" value="Amidase_2"/>
    <property type="match status" value="1"/>
</dbReference>
<dbReference type="GO" id="GO:0009254">
    <property type="term" value="P:peptidoglycan turnover"/>
    <property type="evidence" value="ECO:0007669"/>
    <property type="project" value="TreeGrafter"/>
</dbReference>
<dbReference type="GO" id="GO:0008745">
    <property type="term" value="F:N-acetylmuramoyl-L-alanine amidase activity"/>
    <property type="evidence" value="ECO:0007669"/>
    <property type="project" value="UniProtKB-EC"/>
</dbReference>
<evidence type="ECO:0000256" key="3">
    <source>
        <dbReference type="ARBA" id="ARBA00022801"/>
    </source>
</evidence>
<keyword evidence="4" id="KW-0961">Cell wall biogenesis/degradation</keyword>
<protein>
    <recommendedName>
        <fullName evidence="2">N-acetylmuramoyl-L-alanine amidase</fullName>
        <ecNumber evidence="2">3.5.1.28</ecNumber>
    </recommendedName>
</protein>